<dbReference type="Proteomes" id="UP000798662">
    <property type="component" value="Chromosome 2"/>
</dbReference>
<name>A0ACC3C7R1_PYRYE</name>
<organism evidence="1 2">
    <name type="scientific">Pyropia yezoensis</name>
    <name type="common">Susabi-nori</name>
    <name type="synonym">Porphyra yezoensis</name>
    <dbReference type="NCBI Taxonomy" id="2788"/>
    <lineage>
        <taxon>Eukaryota</taxon>
        <taxon>Rhodophyta</taxon>
        <taxon>Bangiophyceae</taxon>
        <taxon>Bangiales</taxon>
        <taxon>Bangiaceae</taxon>
        <taxon>Pyropia</taxon>
    </lineage>
</organism>
<proteinExistence type="predicted"/>
<reference evidence="1" key="1">
    <citation type="submission" date="2019-11" db="EMBL/GenBank/DDBJ databases">
        <title>Nori genome reveals adaptations in red seaweeds to the harsh intertidal environment.</title>
        <authorList>
            <person name="Wang D."/>
            <person name="Mao Y."/>
        </authorList>
    </citation>
    <scope>NUCLEOTIDE SEQUENCE</scope>
    <source>
        <tissue evidence="1">Gametophyte</tissue>
    </source>
</reference>
<comment type="caution">
    <text evidence="1">The sequence shown here is derived from an EMBL/GenBank/DDBJ whole genome shotgun (WGS) entry which is preliminary data.</text>
</comment>
<evidence type="ECO:0000313" key="2">
    <source>
        <dbReference type="Proteomes" id="UP000798662"/>
    </source>
</evidence>
<gene>
    <name evidence="1" type="ORF">I4F81_008326</name>
</gene>
<accession>A0ACC3C7R1</accession>
<keyword evidence="2" id="KW-1185">Reference proteome</keyword>
<evidence type="ECO:0000313" key="1">
    <source>
        <dbReference type="EMBL" id="KAK1865803.1"/>
    </source>
</evidence>
<dbReference type="EMBL" id="CM020619">
    <property type="protein sequence ID" value="KAK1865803.1"/>
    <property type="molecule type" value="Genomic_DNA"/>
</dbReference>
<protein>
    <submittedName>
        <fullName evidence="1">Uncharacterized protein</fullName>
    </submittedName>
</protein>
<sequence>MASITAEALDTLEKTFATSGRSEKVAIIGAGNWGSAAAMIIGRNCKKLDIFDDDVTVWCLEEKVDGGNLTDIINSTHVNVKYLPDHKLPENVRAEPDLVKSVAGATLLVFVLPHQFLARTCQTLKGNLEEGVKAISLIKGIDFDDSGPQLMTSVIKRELGIEACALSGANIANEIAAGKFCESTIGYENKETGALFFALFNEPNFRISLVPGTAAVQVFGAIKNIVALGAGFCDALDMGNNTKAALMRIGLIEMYRFATQYFKDVDTMTMVESCGMADLITTCMGGRNRRVAEAYGRSRLEKGDAHRSWEDLEAEMLNGQKLQGTGAAKEVFAILTRDKLLDKFPFLVTLYKIAFEGKPIADVVNIPEEHFLPSVVTGVKTTVTSA</sequence>